<dbReference type="PROSITE" id="PS50043">
    <property type="entry name" value="HTH_LUXR_2"/>
    <property type="match status" value="1"/>
</dbReference>
<dbReference type="InterPro" id="IPR036388">
    <property type="entry name" value="WH-like_DNA-bd_sf"/>
</dbReference>
<dbReference type="Gene3D" id="1.10.10.10">
    <property type="entry name" value="Winged helix-like DNA-binding domain superfamily/Winged helix DNA-binding domain"/>
    <property type="match status" value="1"/>
</dbReference>
<evidence type="ECO:0000259" key="5">
    <source>
        <dbReference type="PROSITE" id="PS50043"/>
    </source>
</evidence>
<keyword evidence="2" id="KW-0238">DNA-binding</keyword>
<feature type="transmembrane region" description="Helical" evidence="4">
    <location>
        <begin position="73"/>
        <end position="96"/>
    </location>
</feature>
<dbReference type="OrthoDB" id="483at2"/>
<feature type="transmembrane region" description="Helical" evidence="4">
    <location>
        <begin position="43"/>
        <end position="61"/>
    </location>
</feature>
<proteinExistence type="predicted"/>
<evidence type="ECO:0000256" key="4">
    <source>
        <dbReference type="SAM" id="Phobius"/>
    </source>
</evidence>
<keyword evidence="4" id="KW-0472">Membrane</keyword>
<dbReference type="Pfam" id="PF00196">
    <property type="entry name" value="GerE"/>
    <property type="match status" value="1"/>
</dbReference>
<dbReference type="GO" id="GO:0003677">
    <property type="term" value="F:DNA binding"/>
    <property type="evidence" value="ECO:0007669"/>
    <property type="project" value="UniProtKB-KW"/>
</dbReference>
<dbReference type="PANTHER" id="PTHR44688:SF16">
    <property type="entry name" value="DNA-BINDING TRANSCRIPTIONAL ACTIVATOR DEVR_DOSR"/>
    <property type="match status" value="1"/>
</dbReference>
<keyword evidence="3" id="KW-0804">Transcription</keyword>
<dbReference type="PATRIC" id="fig|79604.3.peg.1360"/>
<feature type="transmembrane region" description="Helical" evidence="4">
    <location>
        <begin position="102"/>
        <end position="122"/>
    </location>
</feature>
<keyword evidence="4" id="KW-1133">Transmembrane helix</keyword>
<organism evidence="6 7">
    <name type="scientific">Denitrobacterium detoxificans</name>
    <dbReference type="NCBI Taxonomy" id="79604"/>
    <lineage>
        <taxon>Bacteria</taxon>
        <taxon>Bacillati</taxon>
        <taxon>Actinomycetota</taxon>
        <taxon>Coriobacteriia</taxon>
        <taxon>Eggerthellales</taxon>
        <taxon>Eggerthellaceae</taxon>
        <taxon>Denitrobacterium</taxon>
    </lineage>
</organism>
<keyword evidence="7" id="KW-1185">Reference proteome</keyword>
<dbReference type="SUPFAM" id="SSF46894">
    <property type="entry name" value="C-terminal effector domain of the bipartite response regulators"/>
    <property type="match status" value="1"/>
</dbReference>
<protein>
    <submittedName>
        <fullName evidence="6">Regulatory protein, luxR family</fullName>
    </submittedName>
</protein>
<feature type="transmembrane region" description="Helical" evidence="4">
    <location>
        <begin position="290"/>
        <end position="313"/>
    </location>
</feature>
<feature type="transmembrane region" description="Helical" evidence="4">
    <location>
        <begin position="12"/>
        <end position="31"/>
    </location>
</feature>
<dbReference type="PANTHER" id="PTHR44688">
    <property type="entry name" value="DNA-BINDING TRANSCRIPTIONAL ACTIVATOR DEVR_DOSR"/>
    <property type="match status" value="1"/>
</dbReference>
<feature type="domain" description="HTH luxR-type" evidence="5">
    <location>
        <begin position="412"/>
        <end position="477"/>
    </location>
</feature>
<evidence type="ECO:0000256" key="3">
    <source>
        <dbReference type="ARBA" id="ARBA00023163"/>
    </source>
</evidence>
<dbReference type="EMBL" id="FOEC01000004">
    <property type="protein sequence ID" value="SEO69944.1"/>
    <property type="molecule type" value="Genomic_DNA"/>
</dbReference>
<dbReference type="RefSeq" id="WP_066663023.1">
    <property type="nucleotide sequence ID" value="NZ_CP011402.1"/>
</dbReference>
<dbReference type="PROSITE" id="PS00622">
    <property type="entry name" value="HTH_LUXR_1"/>
    <property type="match status" value="1"/>
</dbReference>
<keyword evidence="1" id="KW-0805">Transcription regulation</keyword>
<dbReference type="AlphaFoldDB" id="A0A172RYR1"/>
<feature type="transmembrane region" description="Helical" evidence="4">
    <location>
        <begin position="320"/>
        <end position="340"/>
    </location>
</feature>
<evidence type="ECO:0000256" key="2">
    <source>
        <dbReference type="ARBA" id="ARBA00023125"/>
    </source>
</evidence>
<feature type="transmembrane region" description="Helical" evidence="4">
    <location>
        <begin position="134"/>
        <end position="154"/>
    </location>
</feature>
<dbReference type="CDD" id="cd06170">
    <property type="entry name" value="LuxR_C_like"/>
    <property type="match status" value="1"/>
</dbReference>
<gene>
    <name evidence="6" type="ORF">SAMN02910314_00911</name>
</gene>
<accession>A0A172RYR1</accession>
<evidence type="ECO:0000313" key="6">
    <source>
        <dbReference type="EMBL" id="SEO69944.1"/>
    </source>
</evidence>
<dbReference type="InterPro" id="IPR016032">
    <property type="entry name" value="Sig_transdc_resp-reg_C-effctor"/>
</dbReference>
<dbReference type="STRING" id="79604.AAY81_06730"/>
<evidence type="ECO:0000313" key="7">
    <source>
        <dbReference type="Proteomes" id="UP000182975"/>
    </source>
</evidence>
<feature type="transmembrane region" description="Helical" evidence="4">
    <location>
        <begin position="200"/>
        <end position="218"/>
    </location>
</feature>
<dbReference type="SMART" id="SM00421">
    <property type="entry name" value="HTH_LUXR"/>
    <property type="match status" value="1"/>
</dbReference>
<dbReference type="InterPro" id="IPR000792">
    <property type="entry name" value="Tscrpt_reg_LuxR_C"/>
</dbReference>
<feature type="transmembrane region" description="Helical" evidence="4">
    <location>
        <begin position="259"/>
        <end position="278"/>
    </location>
</feature>
<dbReference type="GO" id="GO:0006355">
    <property type="term" value="P:regulation of DNA-templated transcription"/>
    <property type="evidence" value="ECO:0007669"/>
    <property type="project" value="InterPro"/>
</dbReference>
<dbReference type="Proteomes" id="UP000182975">
    <property type="component" value="Unassembled WGS sequence"/>
</dbReference>
<sequence>MSGLSRSLVWRIALFGLFAVTTPIFSPNASIFRGAVATGFMPYYIFSMFISLALSSLVLVVSSRRVSRKPPRGVLLCASVLYAASIVAFAALSLGWAVPSVAVAVAGVVCGASTVVITVRWAAFLSALDFREGLVCSSLLCIATSVVGIGFQALPLYPRAVVYVLIAIAGGICPVLMDPPRRDASAESASSEGDLTSTRNLFHVLRLPVIGLVIYAFMMSINKVLLWGAVDAEFIGAIVAALLIVPILLIRTDKPASAFIYRVIAPIIGGVVIVFVSFPAGTFPHGAALWLVYIFLSALAIVALGQIIAVIHAGEFRCEFVVGLALFLGGTVSFCGLLWVNVFGGLDSYEPVIYVIIAVYCALMVISLGWESWRTITAVADVDGEGELVASRAEHADGSQLSSHRASTVTIPAAISQKLTRRENEILSYLGRGHSNAYIAEKLFISESTVRTHVKHIYQKLEVHSREELFVLLDHGCA</sequence>
<evidence type="ECO:0000256" key="1">
    <source>
        <dbReference type="ARBA" id="ARBA00023015"/>
    </source>
</evidence>
<feature type="transmembrane region" description="Helical" evidence="4">
    <location>
        <begin position="352"/>
        <end position="370"/>
    </location>
</feature>
<feature type="transmembrane region" description="Helical" evidence="4">
    <location>
        <begin position="224"/>
        <end position="250"/>
    </location>
</feature>
<keyword evidence="4" id="KW-0812">Transmembrane</keyword>
<reference evidence="7" key="1">
    <citation type="submission" date="2016-10" db="EMBL/GenBank/DDBJ databases">
        <authorList>
            <person name="Varghese N."/>
        </authorList>
    </citation>
    <scope>NUCLEOTIDE SEQUENCE [LARGE SCALE GENOMIC DNA]</scope>
    <source>
        <strain evidence="7">DSM 21843</strain>
    </source>
</reference>
<feature type="transmembrane region" description="Helical" evidence="4">
    <location>
        <begin position="160"/>
        <end position="179"/>
    </location>
</feature>
<name>A0A172RYR1_9ACTN</name>
<dbReference type="PRINTS" id="PR00038">
    <property type="entry name" value="HTHLUXR"/>
</dbReference>
<dbReference type="KEGG" id="ddt:AAY81_06730"/>